<dbReference type="EMBL" id="RHLK01000002">
    <property type="protein sequence ID" value="MVO98794.1"/>
    <property type="molecule type" value="Genomic_DNA"/>
</dbReference>
<feature type="coiled-coil region" evidence="1">
    <location>
        <begin position="238"/>
        <end position="271"/>
    </location>
</feature>
<dbReference type="OrthoDB" id="2965787at2"/>
<evidence type="ECO:0000259" key="3">
    <source>
        <dbReference type="Pfam" id="PF19092"/>
    </source>
</evidence>
<dbReference type="Pfam" id="PF19092">
    <property type="entry name" value="DUF5780"/>
    <property type="match status" value="1"/>
</dbReference>
<dbReference type="RefSeq" id="WP_157333281.1">
    <property type="nucleotide sequence ID" value="NZ_RHLK01000002.1"/>
</dbReference>
<name>A0A7X3JYB9_9BACL</name>
<dbReference type="Proteomes" id="UP000490800">
    <property type="component" value="Unassembled WGS sequence"/>
</dbReference>
<comment type="caution">
    <text evidence="4">The sequence shown here is derived from an EMBL/GenBank/DDBJ whole genome shotgun (WGS) entry which is preliminary data.</text>
</comment>
<dbReference type="InterPro" id="IPR043939">
    <property type="entry name" value="DUF5780"/>
</dbReference>
<dbReference type="AlphaFoldDB" id="A0A7X3JYB9"/>
<feature type="transmembrane region" description="Helical" evidence="2">
    <location>
        <begin position="41"/>
        <end position="62"/>
    </location>
</feature>
<keyword evidence="5" id="KW-1185">Reference proteome</keyword>
<gene>
    <name evidence="4" type="ORF">EDM21_04540</name>
</gene>
<keyword evidence="2" id="KW-1133">Transmembrane helix</keyword>
<sequence length="400" mass="44458">MDCPKCGGLNSESSKFCNHCGQSLLEPVQENAKMDGSSKKIGWIAGGILLVCAAVFLMIMLLNTDVAKFKRAINDGSYKEAVGIYEDKIMEKPDDKKKAEDFIQNEIDKIVASFKEKKTDYETANSELEALKSAKVISGKVSEASSAVTRLNDSRTAYAKGAAFLNEKNIKAAIPEFKKVIQEDADYNAAQESMKNSIQTYKEAILKEIDESAQSNDFAKAITMIGESLSLIPDDPEISAKKAVYEKANEEKKAAERKEKLEDAKKKQEVTVESSTIIAQSSEYKTLYPDMIQVHVRNNTEKTVKNIKVASLGYDGNGLPIKIKSQFGSADSEFKGIAENVNIIPNATYGKGKGWSLDDPHGIKTVLSCVSEVEYYDGSKWMNPYYEYWLEEYKEKPLKQ</sequence>
<accession>A0A7X3JYB9</accession>
<evidence type="ECO:0000256" key="1">
    <source>
        <dbReference type="SAM" id="Coils"/>
    </source>
</evidence>
<feature type="domain" description="DUF5780" evidence="3">
    <location>
        <begin position="291"/>
        <end position="396"/>
    </location>
</feature>
<evidence type="ECO:0000256" key="2">
    <source>
        <dbReference type="SAM" id="Phobius"/>
    </source>
</evidence>
<keyword evidence="2" id="KW-0812">Transmembrane</keyword>
<evidence type="ECO:0000313" key="5">
    <source>
        <dbReference type="Proteomes" id="UP000490800"/>
    </source>
</evidence>
<proteinExistence type="predicted"/>
<keyword evidence="2" id="KW-0472">Membrane</keyword>
<dbReference type="Gene3D" id="1.25.40.10">
    <property type="entry name" value="Tetratricopeptide repeat domain"/>
    <property type="match status" value="1"/>
</dbReference>
<organism evidence="4 5">
    <name type="scientific">Paenibacillus lutrae</name>
    <dbReference type="NCBI Taxonomy" id="2078573"/>
    <lineage>
        <taxon>Bacteria</taxon>
        <taxon>Bacillati</taxon>
        <taxon>Bacillota</taxon>
        <taxon>Bacilli</taxon>
        <taxon>Bacillales</taxon>
        <taxon>Paenibacillaceae</taxon>
        <taxon>Paenibacillus</taxon>
    </lineage>
</organism>
<evidence type="ECO:0000313" key="4">
    <source>
        <dbReference type="EMBL" id="MVO98794.1"/>
    </source>
</evidence>
<keyword evidence="1" id="KW-0175">Coiled coil</keyword>
<dbReference type="InterPro" id="IPR011990">
    <property type="entry name" value="TPR-like_helical_dom_sf"/>
</dbReference>
<protein>
    <submittedName>
        <fullName evidence="4">Zinc ribbon domain-containing protein</fullName>
    </submittedName>
</protein>
<reference evidence="4 5" key="1">
    <citation type="journal article" date="2019" name="Microorganisms">
        <title>Paenibacillus lutrae sp. nov., A Chitinolytic Species Isolated from A River Otter in Castril Natural Park, Granada, Spain.</title>
        <authorList>
            <person name="Rodriguez M."/>
            <person name="Reina J.C."/>
            <person name="Bejar V."/>
            <person name="Llamas I."/>
        </authorList>
    </citation>
    <scope>NUCLEOTIDE SEQUENCE [LARGE SCALE GENOMIC DNA]</scope>
    <source>
        <strain evidence="4 5">N10</strain>
    </source>
</reference>